<keyword evidence="2 6" id="KW-0812">Transmembrane</keyword>
<evidence type="ECO:0000256" key="5">
    <source>
        <dbReference type="SAM" id="MobiDB-lite"/>
    </source>
</evidence>
<gene>
    <name evidence="7" type="primary">ecm33_1</name>
    <name evidence="7" type="ORF">SLS59_000954</name>
</gene>
<feature type="compositionally biased region" description="Basic and acidic residues" evidence="5">
    <location>
        <begin position="401"/>
        <end position="411"/>
    </location>
</feature>
<comment type="subcellular location">
    <subcellularLocation>
        <location evidence="1">Membrane</location>
        <topology evidence="1">Single-pass membrane protein</topology>
    </subcellularLocation>
</comment>
<keyword evidence="3 6" id="KW-1133">Transmembrane helix</keyword>
<sequence length="422" mass="45230">MSHCSPSSGTFTINGPDDVTTLDQCVTFSGNVTVAAKGIEDITFNGLKTVTGILQIQDTDAVLSISSTTLVSVQTLRLSNLPNLTTLTLPALTNFTKLDFTGLTTLKKCEIATGSLKRDVSEVSIMNTALEKMDWLKWPVATTLTIAANKKLTDFSFPYDKISAGSSYQISMNKALTNLDFSQLSGIYGSLAINGNNDPSLNFDKLETIDGYVRLSGPFTNITMPQLTEINGALRAESTRDILSFCDWLSVQDRLFGHYDCTANTTSQVTSSAISSNTVESTSLATGGTSSGGNGSNDKKSDLSTGAIIGIAVAMVVVISIGLTSAALLFFRRRSRKRTQQAQKAAMVNNRKTHSTSTLGEELIASGIRYELGGEKTATELSGAAPAEELDGERLQELDCPKPYFRDHKPAPDSPLGRFELP</sequence>
<protein>
    <submittedName>
        <fullName evidence="7">Cell wall protein Ecm33</fullName>
    </submittedName>
</protein>
<dbReference type="SUPFAM" id="SSF52058">
    <property type="entry name" value="L domain-like"/>
    <property type="match status" value="1"/>
</dbReference>
<dbReference type="PANTHER" id="PTHR15549:SF6">
    <property type="entry name" value="MID2 DOMAIN-CONTAINING PROTEIN"/>
    <property type="match status" value="1"/>
</dbReference>
<dbReference type="EMBL" id="JAKIXB020000003">
    <property type="protein sequence ID" value="KAL1609449.1"/>
    <property type="molecule type" value="Genomic_DNA"/>
</dbReference>
<evidence type="ECO:0000313" key="7">
    <source>
        <dbReference type="EMBL" id="KAL1609449.1"/>
    </source>
</evidence>
<evidence type="ECO:0000256" key="1">
    <source>
        <dbReference type="ARBA" id="ARBA00004167"/>
    </source>
</evidence>
<accession>A0ABR3RZE7</accession>
<evidence type="ECO:0000256" key="2">
    <source>
        <dbReference type="ARBA" id="ARBA00022692"/>
    </source>
</evidence>
<evidence type="ECO:0000313" key="8">
    <source>
        <dbReference type="Proteomes" id="UP001521222"/>
    </source>
</evidence>
<organism evidence="7 8">
    <name type="scientific">Nothophoma quercina</name>
    <dbReference type="NCBI Taxonomy" id="749835"/>
    <lineage>
        <taxon>Eukaryota</taxon>
        <taxon>Fungi</taxon>
        <taxon>Dikarya</taxon>
        <taxon>Ascomycota</taxon>
        <taxon>Pezizomycotina</taxon>
        <taxon>Dothideomycetes</taxon>
        <taxon>Pleosporomycetidae</taxon>
        <taxon>Pleosporales</taxon>
        <taxon>Pleosporineae</taxon>
        <taxon>Didymellaceae</taxon>
        <taxon>Nothophoma</taxon>
    </lineage>
</organism>
<reference evidence="7 8" key="1">
    <citation type="submission" date="2024-02" db="EMBL/GenBank/DDBJ databases">
        <title>De novo assembly and annotation of 12 fungi associated with fruit tree decline syndrome in Ontario, Canada.</title>
        <authorList>
            <person name="Sulman M."/>
            <person name="Ellouze W."/>
            <person name="Ilyukhin E."/>
        </authorList>
    </citation>
    <scope>NUCLEOTIDE SEQUENCE [LARGE SCALE GENOMIC DNA]</scope>
    <source>
        <strain evidence="7 8">M97-236</strain>
    </source>
</reference>
<dbReference type="InterPro" id="IPR032675">
    <property type="entry name" value="LRR_dom_sf"/>
</dbReference>
<proteinExistence type="predicted"/>
<comment type="caution">
    <text evidence="7">The sequence shown here is derived from an EMBL/GenBank/DDBJ whole genome shotgun (WGS) entry which is preliminary data.</text>
</comment>
<dbReference type="PANTHER" id="PTHR15549">
    <property type="entry name" value="PAIRED IMMUNOGLOBULIN-LIKE TYPE 2 RECEPTOR"/>
    <property type="match status" value="1"/>
</dbReference>
<dbReference type="Gene3D" id="3.80.10.10">
    <property type="entry name" value="Ribonuclease Inhibitor"/>
    <property type="match status" value="1"/>
</dbReference>
<evidence type="ECO:0000256" key="6">
    <source>
        <dbReference type="SAM" id="Phobius"/>
    </source>
</evidence>
<feature type="transmembrane region" description="Helical" evidence="6">
    <location>
        <begin position="307"/>
        <end position="331"/>
    </location>
</feature>
<keyword evidence="4 6" id="KW-0472">Membrane</keyword>
<dbReference type="Proteomes" id="UP001521222">
    <property type="component" value="Unassembled WGS sequence"/>
</dbReference>
<keyword evidence="8" id="KW-1185">Reference proteome</keyword>
<feature type="region of interest" description="Disordered" evidence="5">
    <location>
        <begin position="401"/>
        <end position="422"/>
    </location>
</feature>
<name>A0ABR3RZE7_9PLEO</name>
<dbReference type="InterPro" id="IPR051694">
    <property type="entry name" value="Immunoregulatory_rcpt-like"/>
</dbReference>
<evidence type="ECO:0000256" key="4">
    <source>
        <dbReference type="ARBA" id="ARBA00023136"/>
    </source>
</evidence>
<evidence type="ECO:0000256" key="3">
    <source>
        <dbReference type="ARBA" id="ARBA00022989"/>
    </source>
</evidence>